<keyword evidence="8 11" id="KW-0067">ATP-binding</keyword>
<feature type="binding site" evidence="11">
    <location>
        <position position="173"/>
    </location>
    <ligand>
        <name>Mg(2+)</name>
        <dbReference type="ChEBI" id="CHEBI:18420"/>
    </ligand>
</feature>
<dbReference type="PANTHER" id="PTHR30305">
    <property type="entry name" value="PROTEIN YJDM-RELATED"/>
    <property type="match status" value="1"/>
</dbReference>
<dbReference type="GO" id="GO:0006109">
    <property type="term" value="P:regulation of carbohydrate metabolic process"/>
    <property type="evidence" value="ECO:0007669"/>
    <property type="project" value="UniProtKB-UniRule"/>
</dbReference>
<dbReference type="Gene3D" id="3.40.1390.20">
    <property type="entry name" value="HprK N-terminal domain-like"/>
    <property type="match status" value="1"/>
</dbReference>
<feature type="domain" description="HPr(Ser) kinase/phosphorylase N-terminal" evidence="12">
    <location>
        <begin position="14"/>
        <end position="135"/>
    </location>
</feature>
<comment type="catalytic activity">
    <reaction evidence="1 11">
        <text>[HPr protein]-L-serine + ATP = [HPr protein]-O-phospho-L-serine + ADP + H(+)</text>
        <dbReference type="Rhea" id="RHEA:46600"/>
        <dbReference type="Rhea" id="RHEA-COMP:11602"/>
        <dbReference type="Rhea" id="RHEA-COMP:11603"/>
        <dbReference type="ChEBI" id="CHEBI:15378"/>
        <dbReference type="ChEBI" id="CHEBI:29999"/>
        <dbReference type="ChEBI" id="CHEBI:30616"/>
        <dbReference type="ChEBI" id="CHEBI:83421"/>
        <dbReference type="ChEBI" id="CHEBI:456216"/>
    </reaction>
</comment>
<dbReference type="GO" id="GO:0000287">
    <property type="term" value="F:magnesium ion binding"/>
    <property type="evidence" value="ECO:0007669"/>
    <property type="project" value="UniProtKB-UniRule"/>
</dbReference>
<evidence type="ECO:0000259" key="12">
    <source>
        <dbReference type="Pfam" id="PF02603"/>
    </source>
</evidence>
<dbReference type="Pfam" id="PF07475">
    <property type="entry name" value="Hpr_kinase_C"/>
    <property type="match status" value="1"/>
</dbReference>
<reference evidence="14" key="1">
    <citation type="submission" date="2020-09" db="EMBL/GenBank/DDBJ databases">
        <title>Pelagicoccus enzymogenes sp. nov. with an EPS production, isolated from marine sediment.</title>
        <authorList>
            <person name="Feng X."/>
        </authorList>
    </citation>
    <scope>NUCLEOTIDE SEQUENCE</scope>
    <source>
        <strain evidence="14">NFK12</strain>
    </source>
</reference>
<dbReference type="PANTHER" id="PTHR30305:SF1">
    <property type="entry name" value="HPR KINASE_PHOSPHORYLASE"/>
    <property type="match status" value="1"/>
</dbReference>
<evidence type="ECO:0000313" key="15">
    <source>
        <dbReference type="Proteomes" id="UP000622317"/>
    </source>
</evidence>
<comment type="caution">
    <text evidence="14">The sequence shown here is derived from an EMBL/GenBank/DDBJ whole genome shotgun (WGS) entry which is preliminary data.</text>
</comment>
<name>A0A927IFP8_9BACT</name>
<organism evidence="14 15">
    <name type="scientific">Pelagicoccus enzymogenes</name>
    <dbReference type="NCBI Taxonomy" id="2773457"/>
    <lineage>
        <taxon>Bacteria</taxon>
        <taxon>Pseudomonadati</taxon>
        <taxon>Verrucomicrobiota</taxon>
        <taxon>Opitutia</taxon>
        <taxon>Puniceicoccales</taxon>
        <taxon>Pelagicoccaceae</taxon>
        <taxon>Pelagicoccus</taxon>
    </lineage>
</organism>
<keyword evidence="7 11" id="KW-0418">Kinase</keyword>
<evidence type="ECO:0000256" key="1">
    <source>
        <dbReference type="ARBA" id="ARBA00001120"/>
    </source>
</evidence>
<feature type="region of interest" description="Important for the catalytic mechanism of both phosphorylation and dephosphorylation" evidence="11">
    <location>
        <begin position="214"/>
        <end position="223"/>
    </location>
</feature>
<dbReference type="Gene3D" id="3.40.50.300">
    <property type="entry name" value="P-loop containing nucleotide triphosphate hydrolases"/>
    <property type="match status" value="1"/>
</dbReference>
<comment type="domain">
    <text evidence="11">The Walker A ATP-binding motif also binds Pi and PPi.</text>
</comment>
<dbReference type="GO" id="GO:0005524">
    <property type="term" value="F:ATP binding"/>
    <property type="evidence" value="ECO:0007669"/>
    <property type="project" value="UniProtKB-UniRule"/>
</dbReference>
<evidence type="ECO:0000256" key="5">
    <source>
        <dbReference type="ARBA" id="ARBA00022679"/>
    </source>
</evidence>
<keyword evidence="4 11" id="KW-0723">Serine/threonine-protein kinase</keyword>
<dbReference type="SUPFAM" id="SSF75138">
    <property type="entry name" value="HprK N-terminal domain-like"/>
    <property type="match status" value="1"/>
</dbReference>
<comment type="subunit">
    <text evidence="3 11">Homohexamer.</text>
</comment>
<feature type="active site" evidence="11">
    <location>
        <position position="172"/>
    </location>
</feature>
<evidence type="ECO:0000256" key="6">
    <source>
        <dbReference type="ARBA" id="ARBA00022741"/>
    </source>
</evidence>
<comment type="similarity">
    <text evidence="2 11">Belongs to the HPrK/P family.</text>
</comment>
<dbReference type="GO" id="GO:0004712">
    <property type="term" value="F:protein serine/threonine/tyrosine kinase activity"/>
    <property type="evidence" value="ECO:0007669"/>
    <property type="project" value="UniProtKB-UniRule"/>
</dbReference>
<dbReference type="InterPro" id="IPR028979">
    <property type="entry name" value="Ser_kin/Pase_Hpr-like_N_sf"/>
</dbReference>
<feature type="region of interest" description="Important for the catalytic mechanism of dephosphorylation" evidence="11">
    <location>
        <begin position="277"/>
        <end position="282"/>
    </location>
</feature>
<dbReference type="EMBL" id="JACYFG010000002">
    <property type="protein sequence ID" value="MBD5778019.1"/>
    <property type="molecule type" value="Genomic_DNA"/>
</dbReference>
<feature type="active site" evidence="11">
    <location>
        <position position="256"/>
    </location>
</feature>
<evidence type="ECO:0000256" key="9">
    <source>
        <dbReference type="ARBA" id="ARBA00023268"/>
    </source>
</evidence>
<evidence type="ECO:0000259" key="13">
    <source>
        <dbReference type="Pfam" id="PF07475"/>
    </source>
</evidence>
<dbReference type="CDD" id="cd01918">
    <property type="entry name" value="HprK_C"/>
    <property type="match status" value="1"/>
</dbReference>
<protein>
    <recommendedName>
        <fullName evidence="11">HPr kinase/phosphorylase</fullName>
        <shortName evidence="11">HPrK/P</shortName>
        <ecNumber evidence="11">2.7.11.-</ecNumber>
        <ecNumber evidence="11">2.7.4.-</ecNumber>
    </recommendedName>
    <alternativeName>
        <fullName evidence="11">HPr(Ser) kinase/phosphorylase</fullName>
    </alternativeName>
</protein>
<comment type="miscellaneous">
    <text evidence="11">Both phosphorylation and phosphorolysis are carried out by the same active site and suggest a common mechanism for both reactions.</text>
</comment>
<dbReference type="GO" id="GO:0000155">
    <property type="term" value="F:phosphorelay sensor kinase activity"/>
    <property type="evidence" value="ECO:0007669"/>
    <property type="project" value="InterPro"/>
</dbReference>
<evidence type="ECO:0000256" key="4">
    <source>
        <dbReference type="ARBA" id="ARBA00022527"/>
    </source>
</evidence>
<evidence type="ECO:0000256" key="10">
    <source>
        <dbReference type="ARBA" id="ARBA00047657"/>
    </source>
</evidence>
<evidence type="ECO:0000256" key="11">
    <source>
        <dbReference type="HAMAP-Rule" id="MF_01249"/>
    </source>
</evidence>
<evidence type="ECO:0000256" key="8">
    <source>
        <dbReference type="ARBA" id="ARBA00022840"/>
    </source>
</evidence>
<comment type="cofactor">
    <cofactor evidence="11">
        <name>Mg(2+)</name>
        <dbReference type="ChEBI" id="CHEBI:18420"/>
    </cofactor>
</comment>
<dbReference type="EC" id="2.7.11.-" evidence="11"/>
<dbReference type="InterPro" id="IPR011126">
    <property type="entry name" value="Hpr_kin/Pase_Hpr_N"/>
</dbReference>
<dbReference type="AlphaFoldDB" id="A0A927IFP8"/>
<keyword evidence="5 11" id="KW-0808">Transferase</keyword>
<feature type="binding site" evidence="11">
    <location>
        <position position="215"/>
    </location>
    <ligand>
        <name>Mg(2+)</name>
        <dbReference type="ChEBI" id="CHEBI:18420"/>
    </ligand>
</feature>
<evidence type="ECO:0000313" key="14">
    <source>
        <dbReference type="EMBL" id="MBD5778019.1"/>
    </source>
</evidence>
<accession>A0A927IFP8</accession>
<dbReference type="EC" id="2.7.4.-" evidence="11"/>
<dbReference type="HAMAP" id="MF_01249">
    <property type="entry name" value="HPr_kinase"/>
    <property type="match status" value="1"/>
</dbReference>
<evidence type="ECO:0000256" key="7">
    <source>
        <dbReference type="ARBA" id="ARBA00022777"/>
    </source>
</evidence>
<comment type="catalytic activity">
    <reaction evidence="10 11">
        <text>[HPr protein]-O-phospho-L-serine + phosphate + H(+) = [HPr protein]-L-serine + diphosphate</text>
        <dbReference type="Rhea" id="RHEA:46604"/>
        <dbReference type="Rhea" id="RHEA-COMP:11602"/>
        <dbReference type="Rhea" id="RHEA-COMP:11603"/>
        <dbReference type="ChEBI" id="CHEBI:15378"/>
        <dbReference type="ChEBI" id="CHEBI:29999"/>
        <dbReference type="ChEBI" id="CHEBI:33019"/>
        <dbReference type="ChEBI" id="CHEBI:43474"/>
        <dbReference type="ChEBI" id="CHEBI:83421"/>
    </reaction>
</comment>
<feature type="active site" evidence="11">
    <location>
        <position position="151"/>
    </location>
</feature>
<keyword evidence="15" id="KW-1185">Reference proteome</keyword>
<keyword evidence="11" id="KW-0479">Metal-binding</keyword>
<keyword evidence="6 11" id="KW-0547">Nucleotide-binding</keyword>
<evidence type="ECO:0000256" key="3">
    <source>
        <dbReference type="ARBA" id="ARBA00011643"/>
    </source>
</evidence>
<comment type="function">
    <text evidence="11">Catalyzes the ATP- as well as the pyrophosphate-dependent phosphorylation of a specific serine residue in HPr, a phosphocarrier protein of the phosphoenolpyruvate-dependent sugar phosphotransferase system (PTS). HprK/P also catalyzes the pyrophosphate-producing, inorganic phosphate-dependent dephosphorylation (phosphorolysis) of seryl-phosphorylated HPr (P-Ser-HPr).</text>
</comment>
<gene>
    <name evidence="11 14" type="primary">hprK</name>
    <name evidence="14" type="ORF">IEN85_00735</name>
</gene>
<dbReference type="InterPro" id="IPR003755">
    <property type="entry name" value="HPr(Ser)_kin/Pase"/>
</dbReference>
<feature type="binding site" evidence="11">
    <location>
        <begin position="166"/>
        <end position="173"/>
    </location>
    <ligand>
        <name>ATP</name>
        <dbReference type="ChEBI" id="CHEBI:30616"/>
    </ligand>
</feature>
<feature type="active site" description="Proton acceptor; for phosphorylation activity. Proton donor; for dephosphorylation activity" evidence="11">
    <location>
        <position position="190"/>
    </location>
</feature>
<keyword evidence="11" id="KW-0460">Magnesium</keyword>
<dbReference type="RefSeq" id="WP_191615148.1">
    <property type="nucleotide sequence ID" value="NZ_JACYFG010000002.1"/>
</dbReference>
<dbReference type="InterPro" id="IPR027417">
    <property type="entry name" value="P-loop_NTPase"/>
</dbReference>
<feature type="domain" description="HPr kinase/phosphorylase C-terminal" evidence="13">
    <location>
        <begin position="143"/>
        <end position="311"/>
    </location>
</feature>
<evidence type="ECO:0000256" key="2">
    <source>
        <dbReference type="ARBA" id="ARBA00006883"/>
    </source>
</evidence>
<keyword evidence="9 11" id="KW-0511">Multifunctional enzyme</keyword>
<dbReference type="Proteomes" id="UP000622317">
    <property type="component" value="Unassembled WGS sequence"/>
</dbReference>
<sequence length="320" mass="35694">MPLPKPVKRIDGLSVRDFLDKHQELLKLEVVAGKRGLRRIIKEGSVNRPSLALTGFYKYFANKRLQVIGAAEMTYLRSLPTEVVHERFNTMISKGIPCLIIARNYNPLPVMLELAEKRSLPILRTSMITMNFLNAATLAVDGEFAPTTTEHGTMMDIKGIGTLIRGSSGVGKSECALALIERGHSIVADDMTRIKLIDERELTASSMELNRGHMECRGIGIINVGEMFGVRSVRLEKRIDLVISLVEANSETEEDRTGLEQQYYPILGIDVPHVELFVRPGRDMARLVEVAAMVQALKLLGHDPAKEFNDRLIAFMARNA</sequence>
<dbReference type="Pfam" id="PF02603">
    <property type="entry name" value="Hpr_kinase_N"/>
    <property type="match status" value="1"/>
</dbReference>
<dbReference type="SUPFAM" id="SSF53795">
    <property type="entry name" value="PEP carboxykinase-like"/>
    <property type="match status" value="1"/>
</dbReference>
<dbReference type="GO" id="GO:0004674">
    <property type="term" value="F:protein serine/threonine kinase activity"/>
    <property type="evidence" value="ECO:0007669"/>
    <property type="project" value="UniProtKB-KW"/>
</dbReference>
<dbReference type="InterPro" id="IPR011104">
    <property type="entry name" value="Hpr_kin/Pase_C"/>
</dbReference>
<proteinExistence type="inferred from homology"/>
<dbReference type="NCBIfam" id="TIGR00679">
    <property type="entry name" value="hpr-ser"/>
    <property type="match status" value="1"/>
</dbReference>